<dbReference type="Gene3D" id="1.10.10.410">
    <property type="match status" value="1"/>
</dbReference>
<proteinExistence type="predicted"/>
<dbReference type="InterPro" id="IPR003789">
    <property type="entry name" value="Asn/Gln_tRNA_amidoTrase-B-like"/>
</dbReference>
<dbReference type="Proteomes" id="UP001157355">
    <property type="component" value="Unassembled WGS sequence"/>
</dbReference>
<keyword evidence="2" id="KW-1185">Reference proteome</keyword>
<evidence type="ECO:0000313" key="1">
    <source>
        <dbReference type="EMBL" id="GLS86439.1"/>
    </source>
</evidence>
<organism evidence="1 2">
    <name type="scientific">Cypionkella aquatica</name>
    <dbReference type="NCBI Taxonomy" id="1756042"/>
    <lineage>
        <taxon>Bacteria</taxon>
        <taxon>Pseudomonadati</taxon>
        <taxon>Pseudomonadota</taxon>
        <taxon>Alphaproteobacteria</taxon>
        <taxon>Rhodobacterales</taxon>
        <taxon>Paracoccaceae</taxon>
        <taxon>Cypionkella</taxon>
    </lineage>
</organism>
<dbReference type="InterPro" id="IPR023168">
    <property type="entry name" value="GatB_Yqey_C_2"/>
</dbReference>
<accession>A0AA37U312</accession>
<reference evidence="1 2" key="1">
    <citation type="journal article" date="2014" name="Int. J. Syst. Evol. Microbiol.">
        <title>Complete genome sequence of Corynebacterium casei LMG S-19264T (=DSM 44701T), isolated from a smear-ripened cheese.</title>
        <authorList>
            <consortium name="US DOE Joint Genome Institute (JGI-PGF)"/>
            <person name="Walter F."/>
            <person name="Albersmeier A."/>
            <person name="Kalinowski J."/>
            <person name="Ruckert C."/>
        </authorList>
    </citation>
    <scope>NUCLEOTIDE SEQUENCE [LARGE SCALE GENOMIC DNA]</scope>
    <source>
        <strain evidence="1 2">NBRC 111766</strain>
    </source>
</reference>
<gene>
    <name evidence="1" type="ORF">GCM10010873_14130</name>
</gene>
<dbReference type="InterPro" id="IPR042184">
    <property type="entry name" value="YqeY/Aim41_N"/>
</dbReference>
<name>A0AA37U312_9RHOB</name>
<dbReference type="PANTHER" id="PTHR28055">
    <property type="entry name" value="ALTERED INHERITANCE OF MITOCHONDRIA PROTEIN 41, MITOCHONDRIAL"/>
    <property type="match status" value="1"/>
</dbReference>
<dbReference type="InterPro" id="IPR019004">
    <property type="entry name" value="YqeY/Aim41"/>
</dbReference>
<dbReference type="PANTHER" id="PTHR28055:SF1">
    <property type="entry name" value="ALTERED INHERITANCE OF MITOCHONDRIA PROTEIN 41, MITOCHONDRIAL"/>
    <property type="match status" value="1"/>
</dbReference>
<evidence type="ECO:0000313" key="2">
    <source>
        <dbReference type="Proteomes" id="UP001157355"/>
    </source>
</evidence>
<dbReference type="Gene3D" id="1.10.1510.10">
    <property type="entry name" value="Uncharacterised protein YqeY/AIM41 PF09424, N-terminal domain"/>
    <property type="match status" value="1"/>
</dbReference>
<comment type="caution">
    <text evidence="1">The sequence shown here is derived from an EMBL/GenBank/DDBJ whole genome shotgun (WGS) entry which is preliminary data.</text>
</comment>
<dbReference type="GO" id="GO:0016884">
    <property type="term" value="F:carbon-nitrogen ligase activity, with glutamine as amido-N-donor"/>
    <property type="evidence" value="ECO:0007669"/>
    <property type="project" value="InterPro"/>
</dbReference>
<dbReference type="EMBL" id="BSPP01000005">
    <property type="protein sequence ID" value="GLS86439.1"/>
    <property type="molecule type" value="Genomic_DNA"/>
</dbReference>
<dbReference type="RefSeq" id="WP_284324663.1">
    <property type="nucleotide sequence ID" value="NZ_BSPP01000005.1"/>
</dbReference>
<dbReference type="AlphaFoldDB" id="A0AA37U312"/>
<protein>
    <submittedName>
        <fullName evidence="1">Aspartyl-tRNA amidotransferase subunit B</fullName>
    </submittedName>
</protein>
<dbReference type="SUPFAM" id="SSF89095">
    <property type="entry name" value="GatB/YqeY motif"/>
    <property type="match status" value="1"/>
</dbReference>
<sequence>MELRERLQAAVKEAMKAKQAERLSTLRMVTSAIKDREIAARGEGGEVGENDILALLGKMVKQRQESAKAYAAGARPELEAKELNEIAVINEFLPQQVTGADLEAAIAAAVAEAGASSIKDMGRVMAVLKAKYTGMMDFGAVGALIKAQLG</sequence>
<dbReference type="Pfam" id="PF09424">
    <property type="entry name" value="YqeY"/>
    <property type="match status" value="1"/>
</dbReference>